<dbReference type="InterPro" id="IPR020094">
    <property type="entry name" value="TruA/RsuA/RluB/E/F_N"/>
</dbReference>
<evidence type="ECO:0000256" key="1">
    <source>
        <dbReference type="ARBA" id="ARBA00009375"/>
    </source>
</evidence>
<dbReference type="KEGG" id="dmp:FAK_33560"/>
<keyword evidence="3 4" id="KW-0413">Isomerase</keyword>
<evidence type="ECO:0000256" key="7">
    <source>
        <dbReference type="RuleBase" id="RU003792"/>
    </source>
</evidence>
<dbReference type="Proteomes" id="UP001366166">
    <property type="component" value="Chromosome"/>
</dbReference>
<dbReference type="Gene3D" id="3.30.70.660">
    <property type="entry name" value="Pseudouridine synthase I, catalytic domain, C-terminal subdomain"/>
    <property type="match status" value="1"/>
</dbReference>
<evidence type="ECO:0000256" key="5">
    <source>
        <dbReference type="PIRSR" id="PIRSR001430-1"/>
    </source>
</evidence>
<organism evidence="9 10">
    <name type="scientific">Desulfoferula mesophila</name>
    <dbReference type="NCBI Taxonomy" id="3058419"/>
    <lineage>
        <taxon>Bacteria</taxon>
        <taxon>Pseudomonadati</taxon>
        <taxon>Thermodesulfobacteriota</taxon>
        <taxon>Desulfarculia</taxon>
        <taxon>Desulfarculales</taxon>
        <taxon>Desulfarculaceae</taxon>
        <taxon>Desulfoferula</taxon>
    </lineage>
</organism>
<dbReference type="RefSeq" id="WP_338601907.1">
    <property type="nucleotide sequence ID" value="NZ_AP028679.1"/>
</dbReference>
<comment type="catalytic activity">
    <reaction evidence="4 7">
        <text>uridine(38/39/40) in tRNA = pseudouridine(38/39/40) in tRNA</text>
        <dbReference type="Rhea" id="RHEA:22376"/>
        <dbReference type="Rhea" id="RHEA-COMP:10085"/>
        <dbReference type="Rhea" id="RHEA-COMP:10087"/>
        <dbReference type="ChEBI" id="CHEBI:65314"/>
        <dbReference type="ChEBI" id="CHEBI:65315"/>
        <dbReference type="EC" id="5.4.99.12"/>
    </reaction>
</comment>
<dbReference type="SUPFAM" id="SSF55120">
    <property type="entry name" value="Pseudouridine synthase"/>
    <property type="match status" value="1"/>
</dbReference>
<name>A0AAU9EHQ1_9BACT</name>
<dbReference type="InterPro" id="IPR020097">
    <property type="entry name" value="PsdUridine_synth_TruA_a/b_dom"/>
</dbReference>
<evidence type="ECO:0000313" key="9">
    <source>
        <dbReference type="EMBL" id="BEQ16290.1"/>
    </source>
</evidence>
<comment type="caution">
    <text evidence="4">Lacks conserved residue(s) required for the propagation of feature annotation.</text>
</comment>
<dbReference type="GO" id="GO:0003723">
    <property type="term" value="F:RNA binding"/>
    <property type="evidence" value="ECO:0007669"/>
    <property type="project" value="InterPro"/>
</dbReference>
<comment type="similarity">
    <text evidence="1 4 7">Belongs to the tRNA pseudouridine synthase TruA family.</text>
</comment>
<dbReference type="InterPro" id="IPR020103">
    <property type="entry name" value="PsdUridine_synth_cat_dom_sf"/>
</dbReference>
<dbReference type="NCBIfam" id="TIGR00071">
    <property type="entry name" value="hisT_truA"/>
    <property type="match status" value="1"/>
</dbReference>
<keyword evidence="2 4" id="KW-0819">tRNA processing</keyword>
<evidence type="ECO:0000256" key="2">
    <source>
        <dbReference type="ARBA" id="ARBA00022694"/>
    </source>
</evidence>
<evidence type="ECO:0000256" key="4">
    <source>
        <dbReference type="HAMAP-Rule" id="MF_00171"/>
    </source>
</evidence>
<proteinExistence type="inferred from homology"/>
<dbReference type="AlphaFoldDB" id="A0AAU9EHQ1"/>
<reference evidence="10" key="1">
    <citation type="journal article" date="2023" name="Arch. Microbiol.">
        <title>Desulfoferula mesophilus gen. nov. sp. nov., a mesophilic sulfate-reducing bacterium isolated from a brackish lake sediment.</title>
        <authorList>
            <person name="Watanabe T."/>
            <person name="Yabe T."/>
            <person name="Tsuji J.M."/>
            <person name="Fukui M."/>
        </authorList>
    </citation>
    <scope>NUCLEOTIDE SEQUENCE [LARGE SCALE GENOMIC DNA]</scope>
    <source>
        <strain evidence="10">12FAK</strain>
    </source>
</reference>
<dbReference type="GO" id="GO:0160147">
    <property type="term" value="F:tRNA pseudouridine(38-40) synthase activity"/>
    <property type="evidence" value="ECO:0007669"/>
    <property type="project" value="UniProtKB-EC"/>
</dbReference>
<accession>A0AAU9EHQ1</accession>
<feature type="binding site" evidence="4 6">
    <location>
        <position position="142"/>
    </location>
    <ligand>
        <name>substrate</name>
    </ligand>
</feature>
<sequence length="298" mass="32451">MNHADTPGLWPRLCGDFPPLDVPFLEREPDGPTRHLALGLAYRGDGFLGWQVQPKGPTVQGAIEAALTRLCDEPIRVFASGRTDTGVHAWGQVASFSTTSGLPLERMLRGLRSLLPPSVWVRALGPVPEDFHARYSAQGKTYHYYLWPQAQGGLFLDGLCWPLRAALDPEPMARALKGLLGPLDMAAFASAGGDPGESTVRELHRAEISQVPGGLLEVRLTASGFLRHCVRNLVGSLVQVGRGQMDPTEMARMARAGKRLRPGPKAPPYGLYLAKVFYTGFARQRDTALPASLQPRRS</sequence>
<feature type="domain" description="Pseudouridine synthase I TruA alpha/beta" evidence="8">
    <location>
        <begin position="175"/>
        <end position="278"/>
    </location>
</feature>
<dbReference type="GO" id="GO:0031119">
    <property type="term" value="P:tRNA pseudouridine synthesis"/>
    <property type="evidence" value="ECO:0007669"/>
    <property type="project" value="UniProtKB-UniRule"/>
</dbReference>
<evidence type="ECO:0000259" key="8">
    <source>
        <dbReference type="Pfam" id="PF01416"/>
    </source>
</evidence>
<evidence type="ECO:0000256" key="3">
    <source>
        <dbReference type="ARBA" id="ARBA00023235"/>
    </source>
</evidence>
<dbReference type="EMBL" id="AP028679">
    <property type="protein sequence ID" value="BEQ16290.1"/>
    <property type="molecule type" value="Genomic_DNA"/>
</dbReference>
<dbReference type="CDD" id="cd02570">
    <property type="entry name" value="PseudoU_synth_EcTruA"/>
    <property type="match status" value="1"/>
</dbReference>
<dbReference type="Gene3D" id="3.30.70.580">
    <property type="entry name" value="Pseudouridine synthase I, catalytic domain, N-terminal subdomain"/>
    <property type="match status" value="1"/>
</dbReference>
<feature type="domain" description="Pseudouridine synthase I TruA alpha/beta" evidence="8">
    <location>
        <begin position="42"/>
        <end position="136"/>
    </location>
</feature>
<dbReference type="HAMAP" id="MF_00171">
    <property type="entry name" value="TruA"/>
    <property type="match status" value="1"/>
</dbReference>
<evidence type="ECO:0000256" key="6">
    <source>
        <dbReference type="PIRSR" id="PIRSR001430-2"/>
    </source>
</evidence>
<keyword evidence="10" id="KW-1185">Reference proteome</keyword>
<dbReference type="FunFam" id="3.30.70.580:FF:000001">
    <property type="entry name" value="tRNA pseudouridine synthase A"/>
    <property type="match status" value="1"/>
</dbReference>
<dbReference type="PIRSF" id="PIRSF001430">
    <property type="entry name" value="tRNA_psdUrid_synth"/>
    <property type="match status" value="1"/>
</dbReference>
<dbReference type="InterPro" id="IPR001406">
    <property type="entry name" value="PsdUridine_synth_TruA"/>
</dbReference>
<dbReference type="EC" id="5.4.99.12" evidence="4"/>
<comment type="subunit">
    <text evidence="4">Homodimer.</text>
</comment>
<dbReference type="PANTHER" id="PTHR11142">
    <property type="entry name" value="PSEUDOURIDYLATE SYNTHASE"/>
    <property type="match status" value="1"/>
</dbReference>
<feature type="active site" description="Nucleophile" evidence="4 5">
    <location>
        <position position="84"/>
    </location>
</feature>
<protein>
    <recommendedName>
        <fullName evidence="4">tRNA pseudouridine synthase A</fullName>
        <ecNumber evidence="4">5.4.99.12</ecNumber>
    </recommendedName>
    <alternativeName>
        <fullName evidence="4">tRNA pseudouridine(38-40) synthase</fullName>
    </alternativeName>
    <alternativeName>
        <fullName evidence="4">tRNA pseudouridylate synthase I</fullName>
    </alternativeName>
    <alternativeName>
        <fullName evidence="4">tRNA-uridine isomerase I</fullName>
    </alternativeName>
</protein>
<dbReference type="PANTHER" id="PTHR11142:SF0">
    <property type="entry name" value="TRNA PSEUDOURIDINE SYNTHASE-LIKE 1"/>
    <property type="match status" value="1"/>
</dbReference>
<comment type="function">
    <text evidence="4">Formation of pseudouridine at positions 38, 39 and 40 in the anticodon stem and loop of transfer RNAs.</text>
</comment>
<evidence type="ECO:0000313" key="10">
    <source>
        <dbReference type="Proteomes" id="UP001366166"/>
    </source>
</evidence>
<dbReference type="Pfam" id="PF01416">
    <property type="entry name" value="PseudoU_synth_1"/>
    <property type="match status" value="2"/>
</dbReference>
<dbReference type="InterPro" id="IPR020095">
    <property type="entry name" value="PsdUridine_synth_TruA_C"/>
</dbReference>
<gene>
    <name evidence="4 9" type="primary">truA</name>
    <name evidence="9" type="ORF">FAK_33560</name>
</gene>